<evidence type="ECO:0000256" key="2">
    <source>
        <dbReference type="ARBA" id="ARBA00022737"/>
    </source>
</evidence>
<dbReference type="AlphaFoldDB" id="A0AAD9N6D7"/>
<dbReference type="Proteomes" id="UP001209878">
    <property type="component" value="Unassembled WGS sequence"/>
</dbReference>
<keyword evidence="5" id="KW-1185">Reference proteome</keyword>
<gene>
    <name evidence="4" type="ORF">NP493_1795g00007</name>
</gene>
<feature type="chain" id="PRO_5042228517" evidence="3">
    <location>
        <begin position="30"/>
        <end position="240"/>
    </location>
</feature>
<evidence type="ECO:0000313" key="4">
    <source>
        <dbReference type="EMBL" id="KAK2158485.1"/>
    </source>
</evidence>
<dbReference type="EMBL" id="JAODUO010001794">
    <property type="protein sequence ID" value="KAK2158485.1"/>
    <property type="molecule type" value="Genomic_DNA"/>
</dbReference>
<organism evidence="4 5">
    <name type="scientific">Ridgeia piscesae</name>
    <name type="common">Tubeworm</name>
    <dbReference type="NCBI Taxonomy" id="27915"/>
    <lineage>
        <taxon>Eukaryota</taxon>
        <taxon>Metazoa</taxon>
        <taxon>Spiralia</taxon>
        <taxon>Lophotrochozoa</taxon>
        <taxon>Annelida</taxon>
        <taxon>Polychaeta</taxon>
        <taxon>Sedentaria</taxon>
        <taxon>Canalipalpata</taxon>
        <taxon>Sabellida</taxon>
        <taxon>Siboglinidae</taxon>
        <taxon>Ridgeia</taxon>
    </lineage>
</organism>
<dbReference type="Gene3D" id="3.80.10.10">
    <property type="entry name" value="Ribonuclease Inhibitor"/>
    <property type="match status" value="1"/>
</dbReference>
<dbReference type="SUPFAM" id="SSF52058">
    <property type="entry name" value="L domain-like"/>
    <property type="match status" value="1"/>
</dbReference>
<comment type="caution">
    <text evidence="4">The sequence shown here is derived from an EMBL/GenBank/DDBJ whole genome shotgun (WGS) entry which is preliminary data.</text>
</comment>
<dbReference type="Pfam" id="PF13855">
    <property type="entry name" value="LRR_8"/>
    <property type="match status" value="1"/>
</dbReference>
<accession>A0AAD9N6D7</accession>
<sequence>MAATNRRGGYGQTTCFLVALCWHLASTVATEQSCTLETDFKDDDFPCRKWLHCRQPTDWTSLSAEIKTKSENDRLCAIVVDCANTVTISNFDFQTIGGQFGRVLNVTISRCNATQVSLADDMYLVVELGLDGNAFDSLDFLKDWQSTEFEVLDFHNNRLRTVRQTDFANFNHLSSLRLDANHITDVAANSFLNNHELVSVNLANNRLQTVGERMFAGMDALKIFATGWEQNQHFGRRNVH</sequence>
<keyword evidence="3" id="KW-0732">Signal</keyword>
<dbReference type="PROSITE" id="PS51450">
    <property type="entry name" value="LRR"/>
    <property type="match status" value="1"/>
</dbReference>
<keyword evidence="1" id="KW-0433">Leucine-rich repeat</keyword>
<protein>
    <submittedName>
        <fullName evidence="4">Uncharacterized protein</fullName>
    </submittedName>
</protein>
<name>A0AAD9N6D7_RIDPI</name>
<evidence type="ECO:0000256" key="1">
    <source>
        <dbReference type="ARBA" id="ARBA00022614"/>
    </source>
</evidence>
<proteinExistence type="predicted"/>
<keyword evidence="2" id="KW-0677">Repeat</keyword>
<dbReference type="InterPro" id="IPR001611">
    <property type="entry name" value="Leu-rich_rpt"/>
</dbReference>
<evidence type="ECO:0000313" key="5">
    <source>
        <dbReference type="Proteomes" id="UP001209878"/>
    </source>
</evidence>
<dbReference type="InterPro" id="IPR032675">
    <property type="entry name" value="LRR_dom_sf"/>
</dbReference>
<reference evidence="4" key="1">
    <citation type="journal article" date="2023" name="Mol. Biol. Evol.">
        <title>Third-Generation Sequencing Reveals the Adaptive Role of the Epigenome in Three Deep-Sea Polychaetes.</title>
        <authorList>
            <person name="Perez M."/>
            <person name="Aroh O."/>
            <person name="Sun Y."/>
            <person name="Lan Y."/>
            <person name="Juniper S.K."/>
            <person name="Young C.R."/>
            <person name="Angers B."/>
            <person name="Qian P.Y."/>
        </authorList>
    </citation>
    <scope>NUCLEOTIDE SEQUENCE</scope>
    <source>
        <strain evidence="4">R07B-5</strain>
    </source>
</reference>
<dbReference type="PANTHER" id="PTHR24366">
    <property type="entry name" value="IG(IMMUNOGLOBULIN) AND LRR(LEUCINE RICH REPEAT) DOMAINS"/>
    <property type="match status" value="1"/>
</dbReference>
<evidence type="ECO:0000256" key="3">
    <source>
        <dbReference type="SAM" id="SignalP"/>
    </source>
</evidence>
<feature type="signal peptide" evidence="3">
    <location>
        <begin position="1"/>
        <end position="29"/>
    </location>
</feature>